<dbReference type="Pfam" id="PF20282">
    <property type="entry name" value="CTD6"/>
    <property type="match status" value="1"/>
</dbReference>
<evidence type="ECO:0000313" key="3">
    <source>
        <dbReference type="Proteomes" id="UP001221150"/>
    </source>
</evidence>
<protein>
    <recommendedName>
        <fullName evidence="1">ABC-three component systems C-terminal domain-containing protein</fullName>
    </recommendedName>
</protein>
<sequence>MAMPNQFDRRTPLQQVWFWQPEQWEEFTYEWARMRMAAEGYLGVEIIGGSNDRGADVVAFFSDQRLNGEWHCYQCKLYKDELKLSDALPEMLKPFVATVETTRTLPTRYSFVAPRIHPRLKDIILTPVELKRRFLSYLEERPRPVAALPSATLRAVKERVADTDFSMFWAVNLDEILEVYSASPLYGSRFNYPPSGKPAKLVVPPEPNADEARFLEQLLDVYQERFGVHIATVHDAFTHEETGEHIGRQREAFYAAESLRMYARESVPGEAYEDLQSDVLDNLIEVADRDFPSGWGRLQSVLQASGQVQVVASVLISHFKNIERKGMCHQLANEDKLTWCKVGNR</sequence>
<reference evidence="2 3" key="1">
    <citation type="submission" date="2023-03" db="EMBL/GenBank/DDBJ databases">
        <title>Draft genome sequence of Streptomyces sp. K1PA1 isolated from peat swamp forest in Thailand.</title>
        <authorList>
            <person name="Klaysubun C."/>
            <person name="Duangmal K."/>
        </authorList>
    </citation>
    <scope>NUCLEOTIDE SEQUENCE [LARGE SCALE GENOMIC DNA]</scope>
    <source>
        <strain evidence="2 3">K1PA1</strain>
    </source>
</reference>
<evidence type="ECO:0000313" key="2">
    <source>
        <dbReference type="EMBL" id="MDF3300904.1"/>
    </source>
</evidence>
<dbReference type="EMBL" id="JARJBB010000010">
    <property type="protein sequence ID" value="MDF3300904.1"/>
    <property type="molecule type" value="Genomic_DNA"/>
</dbReference>
<gene>
    <name evidence="2" type="ORF">P3H78_20210</name>
</gene>
<dbReference type="RefSeq" id="WP_276110469.1">
    <property type="nucleotide sequence ID" value="NZ_JARJBB010000010.1"/>
</dbReference>
<name>A0ABT6A8F5_9ACTN</name>
<proteinExistence type="predicted"/>
<organism evidence="2 3">
    <name type="scientific">Streptomyces tropicalis</name>
    <dbReference type="NCBI Taxonomy" id="3034234"/>
    <lineage>
        <taxon>Bacteria</taxon>
        <taxon>Bacillati</taxon>
        <taxon>Actinomycetota</taxon>
        <taxon>Actinomycetes</taxon>
        <taxon>Kitasatosporales</taxon>
        <taxon>Streptomycetaceae</taxon>
        <taxon>Streptomyces</taxon>
    </lineage>
</organism>
<evidence type="ECO:0000259" key="1">
    <source>
        <dbReference type="Pfam" id="PF20282"/>
    </source>
</evidence>
<dbReference type="InterPro" id="IPR046914">
    <property type="entry name" value="ABC-3C_CTD6"/>
</dbReference>
<keyword evidence="3" id="KW-1185">Reference proteome</keyword>
<feature type="domain" description="ABC-three component systems C-terminal" evidence="1">
    <location>
        <begin position="211"/>
        <end position="339"/>
    </location>
</feature>
<dbReference type="Proteomes" id="UP001221150">
    <property type="component" value="Unassembled WGS sequence"/>
</dbReference>
<accession>A0ABT6A8F5</accession>
<comment type="caution">
    <text evidence="2">The sequence shown here is derived from an EMBL/GenBank/DDBJ whole genome shotgun (WGS) entry which is preliminary data.</text>
</comment>